<dbReference type="Gene3D" id="3.40.50.2300">
    <property type="match status" value="2"/>
</dbReference>
<dbReference type="OrthoDB" id="312550at2"/>
<gene>
    <name evidence="3" type="ORF">LPTSP4_13450</name>
</gene>
<dbReference type="SUPFAM" id="SSF48452">
    <property type="entry name" value="TPR-like"/>
    <property type="match status" value="1"/>
</dbReference>
<dbReference type="PANTHER" id="PTHR35271:SF1">
    <property type="entry name" value="ABC TRANSPORTER, SUBSTRATE-BINDING LIPOPROTEIN"/>
    <property type="match status" value="1"/>
</dbReference>
<dbReference type="PROSITE" id="PS50005">
    <property type="entry name" value="TPR"/>
    <property type="match status" value="1"/>
</dbReference>
<feature type="chain" id="PRO_5015174416" evidence="2">
    <location>
        <begin position="22"/>
        <end position="510"/>
    </location>
</feature>
<evidence type="ECO:0000256" key="1">
    <source>
        <dbReference type="PROSITE-ProRule" id="PRU00339"/>
    </source>
</evidence>
<evidence type="ECO:0000313" key="3">
    <source>
        <dbReference type="EMBL" id="GBF49826.1"/>
    </source>
</evidence>
<dbReference type="InterPro" id="IPR011990">
    <property type="entry name" value="TPR-like_helical_dom_sf"/>
</dbReference>
<dbReference type="Proteomes" id="UP000245133">
    <property type="component" value="Unassembled WGS sequence"/>
</dbReference>
<evidence type="ECO:0000313" key="4">
    <source>
        <dbReference type="Proteomes" id="UP000245133"/>
    </source>
</evidence>
<name>A0A2P2DZ05_9LEPT</name>
<reference evidence="3 4" key="1">
    <citation type="submission" date="2018-02" db="EMBL/GenBank/DDBJ databases">
        <title>Novel Leptospira species isolated from soil and water in Japan.</title>
        <authorList>
            <person name="Nakao R."/>
            <person name="Masuzawa T."/>
        </authorList>
    </citation>
    <scope>NUCLEOTIDE SEQUENCE [LARGE SCALE GENOMIC DNA]</scope>
    <source>
        <strain evidence="3 4">YH101</strain>
    </source>
</reference>
<dbReference type="SMART" id="SM00028">
    <property type="entry name" value="TPR"/>
    <property type="match status" value="4"/>
</dbReference>
<dbReference type="EMBL" id="BFBB01000003">
    <property type="protein sequence ID" value="GBF49826.1"/>
    <property type="molecule type" value="Genomic_DNA"/>
</dbReference>
<dbReference type="Pfam" id="PF04392">
    <property type="entry name" value="ABC_sub_bind"/>
    <property type="match status" value="1"/>
</dbReference>
<evidence type="ECO:0000256" key="2">
    <source>
        <dbReference type="SAM" id="SignalP"/>
    </source>
</evidence>
<organism evidence="3 4">
    <name type="scientific">Leptospira ryugenii</name>
    <dbReference type="NCBI Taxonomy" id="1917863"/>
    <lineage>
        <taxon>Bacteria</taxon>
        <taxon>Pseudomonadati</taxon>
        <taxon>Spirochaetota</taxon>
        <taxon>Spirochaetia</taxon>
        <taxon>Leptospirales</taxon>
        <taxon>Leptospiraceae</taxon>
        <taxon>Leptospira</taxon>
    </lineage>
</organism>
<dbReference type="AlphaFoldDB" id="A0A2P2DZ05"/>
<feature type="signal peptide" evidence="2">
    <location>
        <begin position="1"/>
        <end position="21"/>
    </location>
</feature>
<proteinExistence type="predicted"/>
<accession>A0A2P2DZ05</accession>
<keyword evidence="1" id="KW-0802">TPR repeat</keyword>
<dbReference type="RefSeq" id="WP_108975046.1">
    <property type="nucleotide sequence ID" value="NZ_BFBB01000003.1"/>
</dbReference>
<comment type="caution">
    <text evidence="3">The sequence shown here is derived from an EMBL/GenBank/DDBJ whole genome shotgun (WGS) entry which is preliminary data.</text>
</comment>
<dbReference type="Gene3D" id="1.25.40.10">
    <property type="entry name" value="Tetratricopeptide repeat domain"/>
    <property type="match status" value="2"/>
</dbReference>
<sequence>MKLKQTLILFLLSLSSIYAESTPTIQVIISSDNSIYEQALFGLQTSLQREIKVDYYDLILNEFEEPSRYFQNLEKKGIQIVITLGKTATKYALDAGLKIPIVFSMINFPKGLSSNPSQLCGMSMHTPIEFFFQTLREFSVSSKNVYAFYSSDEGNYSTEEGEHYDLKYKLIFQRKKITRTNLTKELKSLEVKPDAIFIPADPLYDAENFGIISKYSLDNSIILMSSFPALVKSGATFGINPDYTAIGIETGEMVNRILSKQSSCEIEGIQLPKQFNFILNESYAKASNIPLSNPILERAKNAKLYSLGIQLLNEERWKSAKSVFDSILKSDPNNQSAKQYQQLTIEKISGSKVREIIRSAKEFFAIGNFAQSRAEYKKALDINPNLEIAKDGYLNATIAQSEKERNRGNSLKTQGNSFEAIKSYLESIQTYPQNQTAKNELDSLRKSEYSKIPNLLQNGIQFYQEREYEEAIDRFEKVLLIDPSEKTAQEYLRLSIKKRDALKALERRQQ</sequence>
<dbReference type="PANTHER" id="PTHR35271">
    <property type="entry name" value="ABC TRANSPORTER, SUBSTRATE-BINDING LIPOPROTEIN-RELATED"/>
    <property type="match status" value="1"/>
</dbReference>
<protein>
    <submittedName>
        <fullName evidence="3">Oligopeptide ABC transporter, oligopeptide-binding protein</fullName>
    </submittedName>
</protein>
<keyword evidence="4" id="KW-1185">Reference proteome</keyword>
<feature type="repeat" description="TPR" evidence="1">
    <location>
        <begin position="452"/>
        <end position="485"/>
    </location>
</feature>
<keyword evidence="2" id="KW-0732">Signal</keyword>
<dbReference type="InterPro" id="IPR007487">
    <property type="entry name" value="ABC_transpt-TYRBP-like"/>
</dbReference>
<dbReference type="InterPro" id="IPR019734">
    <property type="entry name" value="TPR_rpt"/>
</dbReference>